<evidence type="ECO:0000256" key="3">
    <source>
        <dbReference type="ARBA" id="ARBA00022692"/>
    </source>
</evidence>
<protein>
    <recommendedName>
        <fullName evidence="6">Signal peptidase I</fullName>
        <ecNumber evidence="6">3.4.21.89</ecNumber>
    </recommendedName>
</protein>
<dbReference type="InterPro" id="IPR001733">
    <property type="entry name" value="Peptidase_S26B"/>
</dbReference>
<organism evidence="10 11">
    <name type="scientific">Nakamurella endophytica</name>
    <dbReference type="NCBI Taxonomy" id="1748367"/>
    <lineage>
        <taxon>Bacteria</taxon>
        <taxon>Bacillati</taxon>
        <taxon>Actinomycetota</taxon>
        <taxon>Actinomycetes</taxon>
        <taxon>Nakamurellales</taxon>
        <taxon>Nakamurellaceae</taxon>
        <taxon>Nakamurella</taxon>
    </lineage>
</organism>
<dbReference type="InterPro" id="IPR036286">
    <property type="entry name" value="LexA/Signal_pep-like_sf"/>
</dbReference>
<sequence>MALLAAAAVVVAVLLVSGRWTAVVTSGVSMEPLYHQGDLVLVQHQSGYRPGDIVAYRASGARALVLHRIIGGDPVAGWTMKGDNNQSVDPFHPGTADVAGRAVLHLPGVGRWLRTLTNPFVLAFAAVLVPLLGGAGIRRGRRSARRRRRSAMSHHLDQGAPRRRPVALTALPRPLQAVLAAVGVVVAAGLALGGYAFFVPATAPAADPSTHRSLTVGYSATVPRTAAYDGTTVTAPEPVFRRITDDVTLQLAYTGPAGTLRVDVGLATDNGWHTTLRLAGPARTAGTGDTVEIPVDLAGWQDRAQAAAAAIGIPAGTVDVTLSPRVEVPGAAAFAPSMPFRLTALQFAPAGEAASTATDVQPGAVTTVPRTVDLAVLRPTVDQARLIAVLVVVAGAVAAAGCAALAGRVTAADPAQVIRRRWSRLLAEVSPMAAPADRHTVDVTEFPTIAALAQRYGLMVLHWSRSGVHTYLLIDDTTVYRYRCGQDPAAGPLDTDLPLADRPELAPLGDG</sequence>
<feature type="region of interest" description="Disordered" evidence="7">
    <location>
        <begin position="140"/>
        <end position="164"/>
    </location>
</feature>
<dbReference type="GO" id="GO:0009003">
    <property type="term" value="F:signal peptidase activity"/>
    <property type="evidence" value="ECO:0007669"/>
    <property type="project" value="UniProtKB-EC"/>
</dbReference>
<dbReference type="RefSeq" id="WP_188941257.1">
    <property type="nucleotide sequence ID" value="NZ_BMNA01000003.1"/>
</dbReference>
<name>A0A917SW02_9ACTN</name>
<feature type="compositionally biased region" description="Basic residues" evidence="7">
    <location>
        <begin position="140"/>
        <end position="152"/>
    </location>
</feature>
<keyword evidence="11" id="KW-1185">Reference proteome</keyword>
<dbReference type="GO" id="GO:0004252">
    <property type="term" value="F:serine-type endopeptidase activity"/>
    <property type="evidence" value="ECO:0007669"/>
    <property type="project" value="UniProtKB-UniRule"/>
</dbReference>
<dbReference type="Pfam" id="PF00717">
    <property type="entry name" value="Peptidase_S24"/>
    <property type="match status" value="1"/>
</dbReference>
<evidence type="ECO:0000313" key="11">
    <source>
        <dbReference type="Proteomes" id="UP000655208"/>
    </source>
</evidence>
<dbReference type="CDD" id="cd06462">
    <property type="entry name" value="Peptidase_S24_S26"/>
    <property type="match status" value="1"/>
</dbReference>
<dbReference type="NCBIfam" id="TIGR02228">
    <property type="entry name" value="sigpep_I_arch"/>
    <property type="match status" value="1"/>
</dbReference>
<evidence type="ECO:0000256" key="4">
    <source>
        <dbReference type="ARBA" id="ARBA00022989"/>
    </source>
</evidence>
<feature type="transmembrane region" description="Helical" evidence="8">
    <location>
        <begin position="120"/>
        <end position="137"/>
    </location>
</feature>
<dbReference type="InterPro" id="IPR015927">
    <property type="entry name" value="Peptidase_S24_S26A/B/C"/>
</dbReference>
<keyword evidence="2" id="KW-0378">Hydrolase</keyword>
<dbReference type="EC" id="3.4.21.89" evidence="6"/>
<feature type="transmembrane region" description="Helical" evidence="8">
    <location>
        <begin position="386"/>
        <end position="411"/>
    </location>
</feature>
<dbReference type="EMBL" id="BMNA01000003">
    <property type="protein sequence ID" value="GGL99170.1"/>
    <property type="molecule type" value="Genomic_DNA"/>
</dbReference>
<reference evidence="10" key="2">
    <citation type="submission" date="2020-09" db="EMBL/GenBank/DDBJ databases">
        <authorList>
            <person name="Sun Q."/>
            <person name="Zhou Y."/>
        </authorList>
    </citation>
    <scope>NUCLEOTIDE SEQUENCE</scope>
    <source>
        <strain evidence="10">CGMCC 4.7308</strain>
    </source>
</reference>
<dbReference type="AlphaFoldDB" id="A0A917SW02"/>
<evidence type="ECO:0000256" key="6">
    <source>
        <dbReference type="NCBIfam" id="TIGR02228"/>
    </source>
</evidence>
<proteinExistence type="predicted"/>
<feature type="transmembrane region" description="Helical" evidence="8">
    <location>
        <begin position="177"/>
        <end position="198"/>
    </location>
</feature>
<dbReference type="GO" id="GO:0006465">
    <property type="term" value="P:signal peptide processing"/>
    <property type="evidence" value="ECO:0007669"/>
    <property type="project" value="UniProtKB-UniRule"/>
</dbReference>
<feature type="domain" description="Peptidase S24/S26A/S26B/S26C" evidence="9">
    <location>
        <begin position="21"/>
        <end position="86"/>
    </location>
</feature>
<gene>
    <name evidence="10" type="ORF">GCM10011594_18950</name>
</gene>
<evidence type="ECO:0000256" key="2">
    <source>
        <dbReference type="ARBA" id="ARBA00022670"/>
    </source>
</evidence>
<comment type="subcellular location">
    <subcellularLocation>
        <location evidence="1">Membrane</location>
    </subcellularLocation>
</comment>
<evidence type="ECO:0000313" key="10">
    <source>
        <dbReference type="EMBL" id="GGL99170.1"/>
    </source>
</evidence>
<evidence type="ECO:0000256" key="5">
    <source>
        <dbReference type="ARBA" id="ARBA00023136"/>
    </source>
</evidence>
<evidence type="ECO:0000256" key="8">
    <source>
        <dbReference type="SAM" id="Phobius"/>
    </source>
</evidence>
<keyword evidence="4 8" id="KW-1133">Transmembrane helix</keyword>
<evidence type="ECO:0000259" key="9">
    <source>
        <dbReference type="Pfam" id="PF00717"/>
    </source>
</evidence>
<dbReference type="GO" id="GO:0016020">
    <property type="term" value="C:membrane"/>
    <property type="evidence" value="ECO:0007669"/>
    <property type="project" value="UniProtKB-SubCell"/>
</dbReference>
<keyword evidence="2" id="KW-0645">Protease</keyword>
<keyword evidence="5 8" id="KW-0472">Membrane</keyword>
<accession>A0A917SW02</accession>
<evidence type="ECO:0000256" key="7">
    <source>
        <dbReference type="SAM" id="MobiDB-lite"/>
    </source>
</evidence>
<keyword evidence="3 8" id="KW-0812">Transmembrane</keyword>
<dbReference type="Proteomes" id="UP000655208">
    <property type="component" value="Unassembled WGS sequence"/>
</dbReference>
<evidence type="ECO:0000256" key="1">
    <source>
        <dbReference type="ARBA" id="ARBA00004370"/>
    </source>
</evidence>
<dbReference type="SUPFAM" id="SSF51306">
    <property type="entry name" value="LexA/Signal peptidase"/>
    <property type="match status" value="1"/>
</dbReference>
<dbReference type="Gene3D" id="2.10.109.10">
    <property type="entry name" value="Umud Fragment, subunit A"/>
    <property type="match status" value="1"/>
</dbReference>
<reference evidence="10" key="1">
    <citation type="journal article" date="2014" name="Int. J. Syst. Evol. Microbiol.">
        <title>Complete genome sequence of Corynebacterium casei LMG S-19264T (=DSM 44701T), isolated from a smear-ripened cheese.</title>
        <authorList>
            <consortium name="US DOE Joint Genome Institute (JGI-PGF)"/>
            <person name="Walter F."/>
            <person name="Albersmeier A."/>
            <person name="Kalinowski J."/>
            <person name="Ruckert C."/>
        </authorList>
    </citation>
    <scope>NUCLEOTIDE SEQUENCE</scope>
    <source>
        <strain evidence="10">CGMCC 4.7308</strain>
    </source>
</reference>
<comment type="caution">
    <text evidence="10">The sequence shown here is derived from an EMBL/GenBank/DDBJ whole genome shotgun (WGS) entry which is preliminary data.</text>
</comment>